<feature type="compositionally biased region" description="Polar residues" evidence="1">
    <location>
        <begin position="392"/>
        <end position="405"/>
    </location>
</feature>
<feature type="compositionally biased region" description="Low complexity" evidence="1">
    <location>
        <begin position="226"/>
        <end position="238"/>
    </location>
</feature>
<feature type="compositionally biased region" description="Polar residues" evidence="1">
    <location>
        <begin position="360"/>
        <end position="377"/>
    </location>
</feature>
<feature type="compositionally biased region" description="Basic and acidic residues" evidence="1">
    <location>
        <begin position="75"/>
        <end position="84"/>
    </location>
</feature>
<proteinExistence type="predicted"/>
<dbReference type="OrthoDB" id="5386674at2759"/>
<feature type="compositionally biased region" description="Basic and acidic residues" evidence="1">
    <location>
        <begin position="191"/>
        <end position="220"/>
    </location>
</feature>
<feature type="compositionally biased region" description="Basic and acidic residues" evidence="1">
    <location>
        <begin position="419"/>
        <end position="430"/>
    </location>
</feature>
<dbReference type="GeneID" id="68358810"/>
<feature type="compositionally biased region" description="Basic and acidic residues" evidence="1">
    <location>
        <begin position="633"/>
        <end position="655"/>
    </location>
</feature>
<feature type="compositionally biased region" description="Polar residues" evidence="1">
    <location>
        <begin position="785"/>
        <end position="799"/>
    </location>
</feature>
<comment type="caution">
    <text evidence="2">The sequence shown here is derived from an EMBL/GenBank/DDBJ whole genome shotgun (WGS) entry which is preliminary data.</text>
</comment>
<dbReference type="RefSeq" id="XP_044716733.1">
    <property type="nucleotide sequence ID" value="XM_044868152.1"/>
</dbReference>
<feature type="compositionally biased region" description="Basic and acidic residues" evidence="1">
    <location>
        <begin position="156"/>
        <end position="167"/>
    </location>
</feature>
<dbReference type="EMBL" id="JAIZPD010000013">
    <property type="protein sequence ID" value="KAH0959220.1"/>
    <property type="molecule type" value="Genomic_DNA"/>
</dbReference>
<feature type="compositionally biased region" description="Basic and acidic residues" evidence="1">
    <location>
        <begin position="268"/>
        <end position="291"/>
    </location>
</feature>
<protein>
    <submittedName>
        <fullName evidence="2">Uncharacterized protein</fullName>
    </submittedName>
</protein>
<dbReference type="AlphaFoldDB" id="A0A9P8MQ70"/>
<evidence type="ECO:0000313" key="2">
    <source>
        <dbReference type="EMBL" id="KAH0959220.1"/>
    </source>
</evidence>
<gene>
    <name evidence="2" type="ORF">HRG_09681</name>
</gene>
<keyword evidence="3" id="KW-1185">Reference proteome</keyword>
<reference evidence="2" key="1">
    <citation type="submission" date="2021-09" db="EMBL/GenBank/DDBJ databases">
        <title>A high-quality genome of the endoparasitic fungus Hirsutella rhossiliensis with a comparison of Hirsutella genomes reveals transposable elements contributing to genome size variation.</title>
        <authorList>
            <person name="Lin R."/>
            <person name="Jiao Y."/>
            <person name="Sun X."/>
            <person name="Ling J."/>
            <person name="Xie B."/>
            <person name="Cheng X."/>
        </authorList>
    </citation>
    <scope>NUCLEOTIDE SEQUENCE</scope>
    <source>
        <strain evidence="2">HR02</strain>
    </source>
</reference>
<evidence type="ECO:0000256" key="1">
    <source>
        <dbReference type="SAM" id="MobiDB-lite"/>
    </source>
</evidence>
<organism evidence="2 3">
    <name type="scientific">Hirsutella rhossiliensis</name>
    <dbReference type="NCBI Taxonomy" id="111463"/>
    <lineage>
        <taxon>Eukaryota</taxon>
        <taxon>Fungi</taxon>
        <taxon>Dikarya</taxon>
        <taxon>Ascomycota</taxon>
        <taxon>Pezizomycotina</taxon>
        <taxon>Sordariomycetes</taxon>
        <taxon>Hypocreomycetidae</taxon>
        <taxon>Hypocreales</taxon>
        <taxon>Ophiocordycipitaceae</taxon>
        <taxon>Hirsutella</taxon>
    </lineage>
</organism>
<dbReference type="Proteomes" id="UP000824596">
    <property type="component" value="Unassembled WGS sequence"/>
</dbReference>
<feature type="compositionally biased region" description="Polar residues" evidence="1">
    <location>
        <begin position="572"/>
        <end position="588"/>
    </location>
</feature>
<feature type="region of interest" description="Disordered" evidence="1">
    <location>
        <begin position="744"/>
        <end position="802"/>
    </location>
</feature>
<accession>A0A9P8MQ70</accession>
<feature type="region of interest" description="Disordered" evidence="1">
    <location>
        <begin position="268"/>
        <end position="553"/>
    </location>
</feature>
<feature type="region of interest" description="Disordered" evidence="1">
    <location>
        <begin position="50"/>
        <end position="251"/>
    </location>
</feature>
<sequence>MADVEKQSGRSNSFRRMLELERAYMVWKLPLLSNFAPLWLLCIERLQASRPPRQSTSAAHKPEGASLQTRRAKTRSPETADALRRASSPIKRSSPLVVDTDSGPRHQRASAPVNLAEKMTPRVVTRPVSPKTKDVDEQSICVSPSWEAHGRRRKEKKMEKREKEEAAKTAQAKAKKTRLSKQPPPASSTDPLRRAEGAVPEPRGRRVDAGIKSPDKERAPRKSRSRSSSFASLIRSPLGFRRQSVDPPVEPEFVGGIKLELQRHLANDRVLDQQAKGDESATHPALRHDKANNSMTEPLRSPPPPNRPSGEPKGSVTRSYPPITRHEKHTRKRPLVSPTAPAVPDLSKIGRWRARVGLKPSTQPISPTSAAPETQSSEVEDAGEPERHQNHQPRTNETVAESQVNEEAVEKPAPGADRWTAEERSMEQAHHIAFAGISPAHDDFSEATDGQEYEYIRPNSRGNASTGYRTAPSTPPDPPRRSPRRSSLLHADDAVPVPPLPAEAAEPLRASSKAEASAPGQSARNMEARKSTMPPDGIAPQAADKLDASREAVRRSLSPMLRLAEAKALKSPTWTTRTKSLPVSSPDESCSDEFHSPSPPSTPATSRSVSDKGLPTPGHGAKGFSFDSTATKVSHDDARPAARISETVDGKGNHEFKDQVLASYHEATAPSPSIERRGDHEMGGLVAHRTFIPVPNHQSMVTKDKGASRFPRLSMVPGNQSWRAPQLRAISPRPEAANYLEEARRLPPAPSARGLKTRLGPPASFALPGDLPSPATTRSEGSRPSDASQHAQYTTTPGLTSRDRDPIAKMFVECCRCKFYHDMPSNLYEAMASPESALSGRDTMGYAGAISMTVKCPWCKHEMSTRCCAGLAAMVYVTERLH</sequence>
<feature type="region of interest" description="Disordered" evidence="1">
    <location>
        <begin position="565"/>
        <end position="655"/>
    </location>
</feature>
<name>A0A9P8MQ70_9HYPO</name>
<feature type="compositionally biased region" description="Basic and acidic residues" evidence="1">
    <location>
        <begin position="544"/>
        <end position="553"/>
    </location>
</feature>
<evidence type="ECO:0000313" key="3">
    <source>
        <dbReference type="Proteomes" id="UP000824596"/>
    </source>
</evidence>